<sequence>MNPNAGLAPGVRPDDRIVLFDGVCKLCAVWSRFLIRHDTQRRFRLATVQSPEGEAILKHYGLPTDHYDTMAVIEGPRIFIKSTAFLRIMRRLPFPWPAAGVGWLLPRPVRDWLYDRLAKNRYHLFGRHDVCLMPNAEDEARFFVAEDATNPTTAPRSSYAEPLVRSEVRTK</sequence>
<evidence type="ECO:0008006" key="4">
    <source>
        <dbReference type="Google" id="ProtNLM"/>
    </source>
</evidence>
<feature type="region of interest" description="Disordered" evidence="1">
    <location>
        <begin position="151"/>
        <end position="171"/>
    </location>
</feature>
<dbReference type="Proteomes" id="UP000609651">
    <property type="component" value="Unassembled WGS sequence"/>
</dbReference>
<name>A0ABX1VGE7_9PLAN</name>
<dbReference type="InterPro" id="IPR052927">
    <property type="entry name" value="DCC_oxidoreductase"/>
</dbReference>
<organism evidence="2 3">
    <name type="scientific">Alienimonas chondri</name>
    <dbReference type="NCBI Taxonomy" id="2681879"/>
    <lineage>
        <taxon>Bacteria</taxon>
        <taxon>Pseudomonadati</taxon>
        <taxon>Planctomycetota</taxon>
        <taxon>Planctomycetia</taxon>
        <taxon>Planctomycetales</taxon>
        <taxon>Planctomycetaceae</taxon>
        <taxon>Alienimonas</taxon>
    </lineage>
</organism>
<dbReference type="PANTHER" id="PTHR33639:SF2">
    <property type="entry name" value="DUF393 DOMAIN-CONTAINING PROTEIN"/>
    <property type="match status" value="1"/>
</dbReference>
<dbReference type="RefSeq" id="WP_171188954.1">
    <property type="nucleotide sequence ID" value="NZ_WTPX01000127.1"/>
</dbReference>
<keyword evidence="3" id="KW-1185">Reference proteome</keyword>
<dbReference type="PANTHER" id="PTHR33639">
    <property type="entry name" value="THIOL-DISULFIDE OXIDOREDUCTASE DCC"/>
    <property type="match status" value="1"/>
</dbReference>
<dbReference type="EMBL" id="WTPX01000127">
    <property type="protein sequence ID" value="NNJ27179.1"/>
    <property type="molecule type" value="Genomic_DNA"/>
</dbReference>
<proteinExistence type="predicted"/>
<evidence type="ECO:0000313" key="2">
    <source>
        <dbReference type="EMBL" id="NNJ27179.1"/>
    </source>
</evidence>
<reference evidence="2 3" key="1">
    <citation type="journal article" date="2020" name="Syst. Appl. Microbiol.">
        <title>Alienimonas chondri sp. nov., a novel planctomycete isolated from the biofilm of the red alga Chondrus crispus.</title>
        <authorList>
            <person name="Vitorino I."/>
            <person name="Albuquerque L."/>
            <person name="Wiegand S."/>
            <person name="Kallscheuer N."/>
            <person name="da Costa M.S."/>
            <person name="Lobo-da-Cunha A."/>
            <person name="Jogler C."/>
            <person name="Lage O.M."/>
        </authorList>
    </citation>
    <scope>NUCLEOTIDE SEQUENCE [LARGE SCALE GENOMIC DNA]</scope>
    <source>
        <strain evidence="2 3">LzC2</strain>
    </source>
</reference>
<comment type="caution">
    <text evidence="2">The sequence shown here is derived from an EMBL/GenBank/DDBJ whole genome shotgun (WGS) entry which is preliminary data.</text>
</comment>
<accession>A0ABX1VGE7</accession>
<dbReference type="Pfam" id="PF04134">
    <property type="entry name" value="DCC1-like"/>
    <property type="match status" value="1"/>
</dbReference>
<evidence type="ECO:0000313" key="3">
    <source>
        <dbReference type="Proteomes" id="UP000609651"/>
    </source>
</evidence>
<dbReference type="InterPro" id="IPR007263">
    <property type="entry name" value="DCC1-like"/>
</dbReference>
<protein>
    <recommendedName>
        <fullName evidence="4">Thiol-disulfide oxidoreductase DCC family protein</fullName>
    </recommendedName>
</protein>
<evidence type="ECO:0000256" key="1">
    <source>
        <dbReference type="SAM" id="MobiDB-lite"/>
    </source>
</evidence>
<gene>
    <name evidence="2" type="ORF">LzC2_32800</name>
</gene>